<dbReference type="EMBL" id="DSLA01000023">
    <property type="protein sequence ID" value="HEH34814.1"/>
    <property type="molecule type" value="Genomic_DNA"/>
</dbReference>
<dbReference type="NCBIfam" id="TIGR01575">
    <property type="entry name" value="rimI"/>
    <property type="match status" value="1"/>
</dbReference>
<reference evidence="2" key="1">
    <citation type="journal article" date="2020" name="mSystems">
        <title>Genome- and Community-Level Interaction Insights into Carbon Utilization and Element Cycling Functions of Hydrothermarchaeota in Hydrothermal Sediment.</title>
        <authorList>
            <person name="Zhou Z."/>
            <person name="Liu Y."/>
            <person name="Xu W."/>
            <person name="Pan J."/>
            <person name="Luo Z.H."/>
            <person name="Li M."/>
        </authorList>
    </citation>
    <scope>NUCLEOTIDE SEQUENCE [LARGE SCALE GENOMIC DNA]</scope>
    <source>
        <strain evidence="2">SpSt-26</strain>
    </source>
</reference>
<keyword evidence="2" id="KW-0808">Transferase</keyword>
<gene>
    <name evidence="2" type="primary">rimI</name>
    <name evidence="2" type="ORF">ENP88_01380</name>
</gene>
<feature type="domain" description="N-acetyltransferase" evidence="1">
    <location>
        <begin position="4"/>
        <end position="147"/>
    </location>
</feature>
<dbReference type="GO" id="GO:0008080">
    <property type="term" value="F:N-acetyltransferase activity"/>
    <property type="evidence" value="ECO:0007669"/>
    <property type="project" value="InterPro"/>
</dbReference>
<evidence type="ECO:0000259" key="1">
    <source>
        <dbReference type="PROSITE" id="PS51186"/>
    </source>
</evidence>
<accession>A0A7J2TI12</accession>
<dbReference type="InterPro" id="IPR006464">
    <property type="entry name" value="AcTrfase_RimI/Ard1"/>
</dbReference>
<dbReference type="SUPFAM" id="SSF55729">
    <property type="entry name" value="Acyl-CoA N-acyltransferases (Nat)"/>
    <property type="match status" value="1"/>
</dbReference>
<dbReference type="CDD" id="cd04301">
    <property type="entry name" value="NAT_SF"/>
    <property type="match status" value="1"/>
</dbReference>
<name>A0A7J2TI12_ARCFL</name>
<dbReference type="PANTHER" id="PTHR47542:SF2">
    <property type="entry name" value="ACYL-COA N-ACYLTRANSFERASES (NAT) SUPERFAMILY PROTEIN"/>
    <property type="match status" value="1"/>
</dbReference>
<dbReference type="InterPro" id="IPR000182">
    <property type="entry name" value="GNAT_dom"/>
</dbReference>
<organism evidence="2">
    <name type="scientific">Archaeoglobus fulgidus</name>
    <dbReference type="NCBI Taxonomy" id="2234"/>
    <lineage>
        <taxon>Archaea</taxon>
        <taxon>Methanobacteriati</taxon>
        <taxon>Methanobacteriota</taxon>
        <taxon>Archaeoglobi</taxon>
        <taxon>Archaeoglobales</taxon>
        <taxon>Archaeoglobaceae</taxon>
        <taxon>Archaeoglobus</taxon>
    </lineage>
</organism>
<dbReference type="Gene3D" id="3.40.630.30">
    <property type="match status" value="1"/>
</dbReference>
<dbReference type="PROSITE" id="PS51186">
    <property type="entry name" value="GNAT"/>
    <property type="match status" value="1"/>
</dbReference>
<protein>
    <submittedName>
        <fullName evidence="2">Ribosomal-protein-alanine N-acetyltransferase</fullName>
    </submittedName>
</protein>
<dbReference type="Pfam" id="PF00583">
    <property type="entry name" value="Acetyltransf_1"/>
    <property type="match status" value="1"/>
</dbReference>
<comment type="caution">
    <text evidence="2">The sequence shown here is derived from an EMBL/GenBank/DDBJ whole genome shotgun (WGS) entry which is preliminary data.</text>
</comment>
<proteinExistence type="predicted"/>
<dbReference type="PANTHER" id="PTHR47542">
    <property type="entry name" value="ACYL-COA N-ACYLTRANSFERASES (NAT) SUPERFAMILY PROTEIN"/>
    <property type="match status" value="1"/>
</dbReference>
<dbReference type="InterPro" id="IPR016181">
    <property type="entry name" value="Acyl_CoA_acyltransferase"/>
</dbReference>
<evidence type="ECO:0000313" key="2">
    <source>
        <dbReference type="EMBL" id="HEH34814.1"/>
    </source>
</evidence>
<sequence>MVQVAIRDYSIRDFNDILEIDKEAFNPRNPSFDMFVYLTCCNDLLVADIGGKVVGYVVTMDVDKFTGKIVSIAVRKEFRRRGIGEALLRKAIERLRAKGKIKIALEVRISNIPAQELYKKLGFKIVGTIPGYYSDGEDAYYMVLSLTGQ</sequence>
<dbReference type="AlphaFoldDB" id="A0A7J2TI12"/>